<dbReference type="AlphaFoldDB" id="A0A7J3SLH2"/>
<dbReference type="InterPro" id="IPR037914">
    <property type="entry name" value="SpoVT-AbrB_sf"/>
</dbReference>
<accession>A0A7J3SLH2</accession>
<proteinExistence type="predicted"/>
<reference evidence="2" key="1">
    <citation type="journal article" date="2020" name="mSystems">
        <title>Genome- and Community-Level Interaction Insights into Carbon Utilization and Element Cycling Functions of Hydrothermarchaeota in Hydrothermal Sediment.</title>
        <authorList>
            <person name="Zhou Z."/>
            <person name="Liu Y."/>
            <person name="Xu W."/>
            <person name="Pan J."/>
            <person name="Luo Z.H."/>
            <person name="Li M."/>
        </authorList>
    </citation>
    <scope>NUCLEOTIDE SEQUENCE [LARGE SCALE GENOMIC DNA]</scope>
    <source>
        <strain evidence="2">SpSt-885</strain>
    </source>
</reference>
<evidence type="ECO:0000313" key="2">
    <source>
        <dbReference type="EMBL" id="HGZ60424.1"/>
    </source>
</evidence>
<keyword evidence="2" id="KW-0238">DNA-binding</keyword>
<dbReference type="Pfam" id="PF04014">
    <property type="entry name" value="MazE_antitoxin"/>
    <property type="match status" value="1"/>
</dbReference>
<dbReference type="EMBL" id="DTLS01000127">
    <property type="protein sequence ID" value="HGZ60424.1"/>
    <property type="molecule type" value="Genomic_DNA"/>
</dbReference>
<dbReference type="SMART" id="SM00966">
    <property type="entry name" value="SpoVT_AbrB"/>
    <property type="match status" value="1"/>
</dbReference>
<organism evidence="2">
    <name type="scientific">Fervidicoccus fontis</name>
    <dbReference type="NCBI Taxonomy" id="683846"/>
    <lineage>
        <taxon>Archaea</taxon>
        <taxon>Thermoproteota</taxon>
        <taxon>Thermoprotei</taxon>
        <taxon>Fervidicoccales</taxon>
        <taxon>Fervidicoccaceae</taxon>
        <taxon>Fervidicoccus</taxon>
    </lineage>
</organism>
<dbReference type="GO" id="GO:0003677">
    <property type="term" value="F:DNA binding"/>
    <property type="evidence" value="ECO:0007669"/>
    <property type="project" value="UniProtKB-KW"/>
</dbReference>
<dbReference type="SUPFAM" id="SSF89447">
    <property type="entry name" value="AbrB/MazE/MraZ-like"/>
    <property type="match status" value="1"/>
</dbReference>
<evidence type="ECO:0000259" key="1">
    <source>
        <dbReference type="SMART" id="SM00966"/>
    </source>
</evidence>
<dbReference type="InterPro" id="IPR007159">
    <property type="entry name" value="SpoVT-AbrB_dom"/>
</dbReference>
<feature type="domain" description="SpoVT-AbrB" evidence="1">
    <location>
        <begin position="68"/>
        <end position="113"/>
    </location>
</feature>
<sequence length="116" mass="13177">MFSINLSNTSNKSRQRTFPFKVEVFVRNLVVWTEHSSLKLKNNINIRLLLKVFGEVRPLSKIRFKKLVPAGRSLTLNIPSDWAAKNGLTPGDTVYLVERDGELRVIPLSAQKKASQ</sequence>
<protein>
    <submittedName>
        <fullName evidence="2">AbrB/MazE/SpoVT family DNA-binding domain-containing protein</fullName>
    </submittedName>
</protein>
<comment type="caution">
    <text evidence="2">The sequence shown here is derived from an EMBL/GenBank/DDBJ whole genome shotgun (WGS) entry which is preliminary data.</text>
</comment>
<gene>
    <name evidence="2" type="ORF">ENW83_04375</name>
</gene>
<name>A0A7J3SLH2_9CREN</name>